<dbReference type="Proteomes" id="UP001056455">
    <property type="component" value="Chromosome"/>
</dbReference>
<dbReference type="RefSeq" id="WP_252594482.1">
    <property type="nucleotide sequence ID" value="NZ_CP099489.1"/>
</dbReference>
<name>A0ABY4YWH0_9MICO</name>
<dbReference type="EMBL" id="CP099489">
    <property type="protein sequence ID" value="USQ81098.1"/>
    <property type="molecule type" value="Genomic_DNA"/>
</dbReference>
<evidence type="ECO:0000256" key="1">
    <source>
        <dbReference type="SAM" id="MobiDB-lite"/>
    </source>
</evidence>
<protein>
    <submittedName>
        <fullName evidence="2">Uncharacterized protein</fullName>
    </submittedName>
</protein>
<feature type="region of interest" description="Disordered" evidence="1">
    <location>
        <begin position="21"/>
        <end position="93"/>
    </location>
</feature>
<sequence>MKSRRTSSTIVAATTLAVLLAGCGGDEEEPEVLPNESASEQSDPPDDAAQDTADEPAEDSAGATEPAEDSAGPTDPAEETDPADDDGSAAAGIPTVPVDYADALVVAWGSGDQETMAQLGTEEVVHILGDGGGPNWQQVSSEGAAGSTAVTYQDSETGDTLSLRVDNAAASEGAEQAVVQAKFTTAGDEPGLPTEPAAYADALVVAWGSGDQDTMAQLGTDEVVHILGDGGGPDWAQTGAEGAAGSTIVTYEDSESGDVLTLRVDNAAASEGAEQAVVEARYETP</sequence>
<accession>A0ABY4YWH0</accession>
<organism evidence="2 3">
    <name type="scientific">Ornithinimicrobium faecis</name>
    <dbReference type="NCBI Taxonomy" id="2934158"/>
    <lineage>
        <taxon>Bacteria</taxon>
        <taxon>Bacillati</taxon>
        <taxon>Actinomycetota</taxon>
        <taxon>Actinomycetes</taxon>
        <taxon>Micrococcales</taxon>
        <taxon>Ornithinimicrobiaceae</taxon>
        <taxon>Ornithinimicrobium</taxon>
    </lineage>
</organism>
<reference evidence="2" key="1">
    <citation type="submission" date="2022-06" db="EMBL/GenBank/DDBJ databases">
        <title>Ornithinimicrobium HY1793.</title>
        <authorList>
            <person name="Huang Y."/>
        </authorList>
    </citation>
    <scope>NUCLEOTIDE SEQUENCE</scope>
    <source>
        <strain evidence="2">HY1793</strain>
    </source>
</reference>
<keyword evidence="3" id="KW-1185">Reference proteome</keyword>
<evidence type="ECO:0000313" key="2">
    <source>
        <dbReference type="EMBL" id="USQ81098.1"/>
    </source>
</evidence>
<evidence type="ECO:0000313" key="3">
    <source>
        <dbReference type="Proteomes" id="UP001056455"/>
    </source>
</evidence>
<gene>
    <name evidence="2" type="ORF">NF556_05485</name>
</gene>
<feature type="compositionally biased region" description="Acidic residues" evidence="1">
    <location>
        <begin position="76"/>
        <end position="87"/>
    </location>
</feature>
<proteinExistence type="predicted"/>
<feature type="compositionally biased region" description="Acidic residues" evidence="1">
    <location>
        <begin position="43"/>
        <end position="58"/>
    </location>
</feature>
<dbReference type="PROSITE" id="PS51257">
    <property type="entry name" value="PROKAR_LIPOPROTEIN"/>
    <property type="match status" value="1"/>
</dbReference>